<sequence length="123" mass="12808">MLGDVRNLGAAALDVACVLVFVAIGRASHEEAASLAGFAGTAWPFLVGLAVGWLVTRAWRRPEAFVPAGAGIWVSTVVVGMVLRAVSGQGTAVAFIVVATLFTALVLLGWRGVVRVVRRPARV</sequence>
<evidence type="ECO:0000313" key="2">
    <source>
        <dbReference type="EMBL" id="GAA4090374.1"/>
    </source>
</evidence>
<keyword evidence="1" id="KW-1133">Transmembrane helix</keyword>
<name>A0ABP7WJI3_9ACTN</name>
<reference evidence="3" key="1">
    <citation type="journal article" date="2019" name="Int. J. Syst. Evol. Microbiol.">
        <title>The Global Catalogue of Microorganisms (GCM) 10K type strain sequencing project: providing services to taxonomists for standard genome sequencing and annotation.</title>
        <authorList>
            <consortium name="The Broad Institute Genomics Platform"/>
            <consortium name="The Broad Institute Genome Sequencing Center for Infectious Disease"/>
            <person name="Wu L."/>
            <person name="Ma J."/>
        </authorList>
    </citation>
    <scope>NUCLEOTIDE SEQUENCE [LARGE SCALE GENOMIC DNA]</scope>
    <source>
        <strain evidence="3">JCM 16702</strain>
    </source>
</reference>
<dbReference type="Pfam" id="PF11255">
    <property type="entry name" value="DUF3054"/>
    <property type="match status" value="1"/>
</dbReference>
<dbReference type="EMBL" id="BAAAZG010000045">
    <property type="protein sequence ID" value="GAA4090374.1"/>
    <property type="molecule type" value="Genomic_DNA"/>
</dbReference>
<gene>
    <name evidence="2" type="ORF">GCM10022214_59040</name>
</gene>
<comment type="caution">
    <text evidence="2">The sequence shown here is derived from an EMBL/GenBank/DDBJ whole genome shotgun (WGS) entry which is preliminary data.</text>
</comment>
<feature type="transmembrane region" description="Helical" evidence="1">
    <location>
        <begin position="92"/>
        <end position="110"/>
    </location>
</feature>
<evidence type="ECO:0000313" key="3">
    <source>
        <dbReference type="Proteomes" id="UP001500683"/>
    </source>
</evidence>
<evidence type="ECO:0000256" key="1">
    <source>
        <dbReference type="SAM" id="Phobius"/>
    </source>
</evidence>
<keyword evidence="1" id="KW-0472">Membrane</keyword>
<organism evidence="2 3">
    <name type="scientific">Actinomadura miaoliensis</name>
    <dbReference type="NCBI Taxonomy" id="430685"/>
    <lineage>
        <taxon>Bacteria</taxon>
        <taxon>Bacillati</taxon>
        <taxon>Actinomycetota</taxon>
        <taxon>Actinomycetes</taxon>
        <taxon>Streptosporangiales</taxon>
        <taxon>Thermomonosporaceae</taxon>
        <taxon>Actinomadura</taxon>
    </lineage>
</organism>
<proteinExistence type="predicted"/>
<keyword evidence="1" id="KW-0812">Transmembrane</keyword>
<accession>A0ABP7WJI3</accession>
<feature type="transmembrane region" description="Helical" evidence="1">
    <location>
        <begin position="33"/>
        <end position="55"/>
    </location>
</feature>
<feature type="transmembrane region" description="Helical" evidence="1">
    <location>
        <begin position="7"/>
        <end position="27"/>
    </location>
</feature>
<dbReference type="InterPro" id="IPR021414">
    <property type="entry name" value="DUF3054"/>
</dbReference>
<protein>
    <submittedName>
        <fullName evidence="2">DUF3054 domain-containing protein</fullName>
    </submittedName>
</protein>
<keyword evidence="3" id="KW-1185">Reference proteome</keyword>
<dbReference type="Proteomes" id="UP001500683">
    <property type="component" value="Unassembled WGS sequence"/>
</dbReference>
<feature type="transmembrane region" description="Helical" evidence="1">
    <location>
        <begin position="64"/>
        <end position="86"/>
    </location>
</feature>